<dbReference type="RefSeq" id="WP_129062546.1">
    <property type="nucleotide sequence ID" value="NZ_NXIE01000006.1"/>
</dbReference>
<evidence type="ECO:0000313" key="3">
    <source>
        <dbReference type="Proteomes" id="UP000289718"/>
    </source>
</evidence>
<keyword evidence="3" id="KW-1185">Reference proteome</keyword>
<protein>
    <recommendedName>
        <fullName evidence="4">DUF2147 domain-containing protein</fullName>
    </recommendedName>
</protein>
<dbReference type="AlphaFoldDB" id="A0A4Q1AQF2"/>
<dbReference type="EMBL" id="NXIE01000006">
    <property type="protein sequence ID" value="RXK11682.1"/>
    <property type="molecule type" value="Genomic_DNA"/>
</dbReference>
<name>A0A4Q1AQF2_9BACT</name>
<feature type="signal peptide" evidence="1">
    <location>
        <begin position="1"/>
        <end position="19"/>
    </location>
</feature>
<reference evidence="2 3" key="1">
    <citation type="submission" date="2017-09" db="EMBL/GenBank/DDBJ databases">
        <title>Genomics of the genus Arcobacter.</title>
        <authorList>
            <person name="Perez-Cataluna A."/>
            <person name="Figueras M.J."/>
            <person name="Salas-Masso N."/>
        </authorList>
    </citation>
    <scope>NUCLEOTIDE SEQUENCE [LARGE SCALE GENOMIC DNA]</scope>
    <source>
        <strain evidence="2 3">F156-34</strain>
    </source>
</reference>
<evidence type="ECO:0000256" key="1">
    <source>
        <dbReference type="SAM" id="SignalP"/>
    </source>
</evidence>
<organism evidence="2 3">
    <name type="scientific">Halarcobacter mediterraneus</name>
    <dbReference type="NCBI Taxonomy" id="2023153"/>
    <lineage>
        <taxon>Bacteria</taxon>
        <taxon>Pseudomonadati</taxon>
        <taxon>Campylobacterota</taxon>
        <taxon>Epsilonproteobacteria</taxon>
        <taxon>Campylobacterales</taxon>
        <taxon>Arcobacteraceae</taxon>
        <taxon>Halarcobacter</taxon>
    </lineage>
</organism>
<feature type="chain" id="PRO_5020737778" description="DUF2147 domain-containing protein" evidence="1">
    <location>
        <begin position="20"/>
        <end position="144"/>
    </location>
</feature>
<keyword evidence="1" id="KW-0732">Signal</keyword>
<evidence type="ECO:0000313" key="2">
    <source>
        <dbReference type="EMBL" id="RXK11682.1"/>
    </source>
</evidence>
<dbReference type="Proteomes" id="UP000289718">
    <property type="component" value="Unassembled WGS sequence"/>
</dbReference>
<comment type="caution">
    <text evidence="2">The sequence shown here is derived from an EMBL/GenBank/DDBJ whole genome shotgun (WGS) entry which is preliminary data.</text>
</comment>
<accession>A0A4Q1AQF2</accession>
<sequence>MYKKNLLMCILLLTTNLFSFDKFEELRGSWIVSHYDKNKKISFLNLIGKEININFLDNKKVSSSSGYLKSMGVELKNNTFTFGTMYQEKIKYNKYIYKLNPKKEYLNGMVCYQLKPIKINAGFYNKNDVFKLCREERKYIDKSY</sequence>
<dbReference type="OrthoDB" id="9897032at2"/>
<proteinExistence type="predicted"/>
<evidence type="ECO:0008006" key="4">
    <source>
        <dbReference type="Google" id="ProtNLM"/>
    </source>
</evidence>
<gene>
    <name evidence="2" type="ORF">CP965_13000</name>
</gene>